<evidence type="ECO:0000259" key="7">
    <source>
        <dbReference type="Pfam" id="PF06305"/>
    </source>
</evidence>
<evidence type="ECO:0000256" key="1">
    <source>
        <dbReference type="ARBA" id="ARBA00022475"/>
    </source>
</evidence>
<evidence type="ECO:0000313" key="8">
    <source>
        <dbReference type="EMBL" id="GAA4619150.1"/>
    </source>
</evidence>
<evidence type="ECO:0000256" key="4">
    <source>
        <dbReference type="ARBA" id="ARBA00023136"/>
    </source>
</evidence>
<dbReference type="InterPro" id="IPR010445">
    <property type="entry name" value="LapA_dom"/>
</dbReference>
<evidence type="ECO:0000256" key="3">
    <source>
        <dbReference type="ARBA" id="ARBA00022989"/>
    </source>
</evidence>
<feature type="transmembrane region" description="Helical" evidence="6">
    <location>
        <begin position="86"/>
        <end position="109"/>
    </location>
</feature>
<feature type="domain" description="Lipopolysaccharide assembly protein A" evidence="7">
    <location>
        <begin position="67"/>
        <end position="118"/>
    </location>
</feature>
<keyword evidence="4 6" id="KW-0472">Membrane</keyword>
<evidence type="ECO:0000256" key="2">
    <source>
        <dbReference type="ARBA" id="ARBA00022692"/>
    </source>
</evidence>
<keyword evidence="9" id="KW-1185">Reference proteome</keyword>
<evidence type="ECO:0000313" key="9">
    <source>
        <dbReference type="Proteomes" id="UP001500212"/>
    </source>
</evidence>
<keyword evidence="3 6" id="KW-1133">Transmembrane helix</keyword>
<evidence type="ECO:0000256" key="6">
    <source>
        <dbReference type="SAM" id="Phobius"/>
    </source>
</evidence>
<feature type="region of interest" description="Disordered" evidence="5">
    <location>
        <begin position="1"/>
        <end position="38"/>
    </location>
</feature>
<gene>
    <name evidence="8" type="ORF">GCM10023195_86480</name>
</gene>
<protein>
    <recommendedName>
        <fullName evidence="7">Lipopolysaccharide assembly protein A domain-containing protein</fullName>
    </recommendedName>
</protein>
<dbReference type="Proteomes" id="UP001500212">
    <property type="component" value="Unassembled WGS sequence"/>
</dbReference>
<reference evidence="9" key="1">
    <citation type="journal article" date="2019" name="Int. J. Syst. Evol. Microbiol.">
        <title>The Global Catalogue of Microorganisms (GCM) 10K type strain sequencing project: providing services to taxonomists for standard genome sequencing and annotation.</title>
        <authorList>
            <consortium name="The Broad Institute Genomics Platform"/>
            <consortium name="The Broad Institute Genome Sequencing Center for Infectious Disease"/>
            <person name="Wu L."/>
            <person name="Ma J."/>
        </authorList>
    </citation>
    <scope>NUCLEOTIDE SEQUENCE [LARGE SCALE GENOMIC DNA]</scope>
    <source>
        <strain evidence="9">JCM 17938</strain>
    </source>
</reference>
<proteinExistence type="predicted"/>
<keyword evidence="2 6" id="KW-0812">Transmembrane</keyword>
<feature type="transmembrane region" description="Helical" evidence="6">
    <location>
        <begin position="47"/>
        <end position="66"/>
    </location>
</feature>
<name>A0ABP8TY00_9ACTN</name>
<evidence type="ECO:0000256" key="5">
    <source>
        <dbReference type="SAM" id="MobiDB-lite"/>
    </source>
</evidence>
<comment type="caution">
    <text evidence="8">The sequence shown here is derived from an EMBL/GenBank/DDBJ whole genome shotgun (WGS) entry which is preliminary data.</text>
</comment>
<organism evidence="8 9">
    <name type="scientific">Actinoallomurus liliacearum</name>
    <dbReference type="NCBI Taxonomy" id="1080073"/>
    <lineage>
        <taxon>Bacteria</taxon>
        <taxon>Bacillati</taxon>
        <taxon>Actinomycetota</taxon>
        <taxon>Actinomycetes</taxon>
        <taxon>Streptosporangiales</taxon>
        <taxon>Thermomonosporaceae</taxon>
        <taxon>Actinoallomurus</taxon>
    </lineage>
</organism>
<dbReference type="Pfam" id="PF06305">
    <property type="entry name" value="LapA_dom"/>
    <property type="match status" value="1"/>
</dbReference>
<accession>A0ABP8TY00</accession>
<keyword evidence="1" id="KW-1003">Cell membrane</keyword>
<dbReference type="EMBL" id="BAABHJ010000040">
    <property type="protein sequence ID" value="GAA4619150.1"/>
    <property type="molecule type" value="Genomic_DNA"/>
</dbReference>
<sequence>MSILHRTRRNAPIIPPAHTATADPVSSGEARPESAPRAVSATRTSTVWASVWAVAIILIAVIVFILQNTRSVQVSFLGMHGALPLAVGLLIAMVAGAVVTLVLGTARITQLRRLARRRR</sequence>